<dbReference type="Proteomes" id="UP000245921">
    <property type="component" value="Unassembled WGS sequence"/>
</dbReference>
<dbReference type="Pfam" id="PF04392">
    <property type="entry name" value="ABC_sub_bind"/>
    <property type="match status" value="1"/>
</dbReference>
<dbReference type="CDD" id="cd06325">
    <property type="entry name" value="PBP1_ABC_unchar_transporter"/>
    <property type="match status" value="1"/>
</dbReference>
<gene>
    <name evidence="1" type="ORF">C7380_11074</name>
</gene>
<reference evidence="1 2" key="1">
    <citation type="submission" date="2018-05" db="EMBL/GenBank/DDBJ databases">
        <title>Genomic Encyclopedia of Type Strains, Phase IV (KMG-IV): sequencing the most valuable type-strain genomes for metagenomic binning, comparative biology and taxonomic classification.</title>
        <authorList>
            <person name="Goeker M."/>
        </authorList>
    </citation>
    <scope>NUCLEOTIDE SEQUENCE [LARGE SCALE GENOMIC DNA]</scope>
    <source>
        <strain evidence="1 2">DSM 24906</strain>
    </source>
</reference>
<organism evidence="1 2">
    <name type="scientific">Oceanotoga teriensis</name>
    <dbReference type="NCBI Taxonomy" id="515440"/>
    <lineage>
        <taxon>Bacteria</taxon>
        <taxon>Thermotogati</taxon>
        <taxon>Thermotogota</taxon>
        <taxon>Thermotogae</taxon>
        <taxon>Petrotogales</taxon>
        <taxon>Petrotogaceae</taxon>
        <taxon>Oceanotoga</taxon>
    </lineage>
</organism>
<evidence type="ECO:0000313" key="1">
    <source>
        <dbReference type="EMBL" id="PWJ92081.1"/>
    </source>
</evidence>
<dbReference type="Gene3D" id="3.40.50.2300">
    <property type="match status" value="2"/>
</dbReference>
<evidence type="ECO:0000313" key="2">
    <source>
        <dbReference type="Proteomes" id="UP000245921"/>
    </source>
</evidence>
<comment type="caution">
    <text evidence="1">The sequence shown here is derived from an EMBL/GenBank/DDBJ whole genome shotgun (WGS) entry which is preliminary data.</text>
</comment>
<keyword evidence="2" id="KW-1185">Reference proteome</keyword>
<dbReference type="EMBL" id="QGGI01000010">
    <property type="protein sequence ID" value="PWJ92081.1"/>
    <property type="molecule type" value="Genomic_DNA"/>
</dbReference>
<name>A0AA45C6M4_9BACT</name>
<protein>
    <submittedName>
        <fullName evidence="1">ABC transport system substrate-binding protein</fullName>
    </submittedName>
</protein>
<dbReference type="SUPFAM" id="SSF53822">
    <property type="entry name" value="Periplasmic binding protein-like I"/>
    <property type="match status" value="1"/>
</dbReference>
<dbReference type="InterPro" id="IPR028082">
    <property type="entry name" value="Peripla_BP_I"/>
</dbReference>
<sequence length="310" mass="34525">MKKIFLIVFLIFTINVFSLKVGITQIIEHPALNLIYEGIVDKLQEENIEIEVDYQNAQGLFQNAVIIAKKFNLECDYIIAITTPSAQAAKTEIKEKPLIFSAINDPIGAGLIEHYGKNNGNIAGISDMLPVETHLKLIKKVSPQAKNIAILYNPGEANSVLLVKKAKKISKNLDQNILDITGTNINEMITSINSNLNKIDAVYLITDNLAASGIEIISDIFYENKIPIFSSDIDMAKKSAVIGFGFDYYTFGKATADMLIELIDGKNIKEIESKLIDSKYLKLYINLSRAENCDIKISKKFLDNADMIQK</sequence>
<accession>A0AA45C6M4</accession>
<dbReference type="RefSeq" id="WP_109605001.1">
    <property type="nucleotide sequence ID" value="NZ_JAMHJO010000002.1"/>
</dbReference>
<dbReference type="AlphaFoldDB" id="A0AA45C6M4"/>
<dbReference type="InterPro" id="IPR007487">
    <property type="entry name" value="ABC_transpt-TYRBP-like"/>
</dbReference>
<proteinExistence type="predicted"/>
<dbReference type="PANTHER" id="PTHR35271:SF1">
    <property type="entry name" value="ABC TRANSPORTER, SUBSTRATE-BINDING LIPOPROTEIN"/>
    <property type="match status" value="1"/>
</dbReference>
<dbReference type="PANTHER" id="PTHR35271">
    <property type="entry name" value="ABC TRANSPORTER, SUBSTRATE-BINDING LIPOPROTEIN-RELATED"/>
    <property type="match status" value="1"/>
</dbReference>